<keyword evidence="2" id="KW-1185">Reference proteome</keyword>
<dbReference type="AlphaFoldDB" id="A0AAE0YQL9"/>
<protein>
    <submittedName>
        <fullName evidence="1">Uncharacterized protein</fullName>
    </submittedName>
</protein>
<comment type="caution">
    <text evidence="1">The sequence shown here is derived from an EMBL/GenBank/DDBJ whole genome shotgun (WGS) entry which is preliminary data.</text>
</comment>
<accession>A0AAE0YQL9</accession>
<dbReference type="EMBL" id="JAWDGP010005734">
    <property type="protein sequence ID" value="KAK3752917.1"/>
    <property type="molecule type" value="Genomic_DNA"/>
</dbReference>
<evidence type="ECO:0000313" key="2">
    <source>
        <dbReference type="Proteomes" id="UP001283361"/>
    </source>
</evidence>
<name>A0AAE0YQL9_9GAST</name>
<reference evidence="1" key="1">
    <citation type="journal article" date="2023" name="G3 (Bethesda)">
        <title>A reference genome for the long-term kleptoplast-retaining sea slug Elysia crispata morphotype clarki.</title>
        <authorList>
            <person name="Eastman K.E."/>
            <person name="Pendleton A.L."/>
            <person name="Shaikh M.A."/>
            <person name="Suttiyut T."/>
            <person name="Ogas R."/>
            <person name="Tomko P."/>
            <person name="Gavelis G."/>
            <person name="Widhalm J.R."/>
            <person name="Wisecaver J.H."/>
        </authorList>
    </citation>
    <scope>NUCLEOTIDE SEQUENCE</scope>
    <source>
        <strain evidence="1">ECLA1</strain>
    </source>
</reference>
<proteinExistence type="predicted"/>
<gene>
    <name evidence="1" type="ORF">RRG08_009138</name>
</gene>
<evidence type="ECO:0000313" key="1">
    <source>
        <dbReference type="EMBL" id="KAK3752917.1"/>
    </source>
</evidence>
<dbReference type="Proteomes" id="UP001283361">
    <property type="component" value="Unassembled WGS sequence"/>
</dbReference>
<organism evidence="1 2">
    <name type="scientific">Elysia crispata</name>
    <name type="common">lettuce slug</name>
    <dbReference type="NCBI Taxonomy" id="231223"/>
    <lineage>
        <taxon>Eukaryota</taxon>
        <taxon>Metazoa</taxon>
        <taxon>Spiralia</taxon>
        <taxon>Lophotrochozoa</taxon>
        <taxon>Mollusca</taxon>
        <taxon>Gastropoda</taxon>
        <taxon>Heterobranchia</taxon>
        <taxon>Euthyneura</taxon>
        <taxon>Panpulmonata</taxon>
        <taxon>Sacoglossa</taxon>
        <taxon>Placobranchoidea</taxon>
        <taxon>Plakobranchidae</taxon>
        <taxon>Elysia</taxon>
    </lineage>
</organism>
<sequence length="78" mass="8343">MDNKQNVRHKPQGTSLSPIVKFSSFAYPPCAHMCNVVVAALSDVSPWPGVTLTCCLLLTAQGEPDKSVDRDSSSHSAL</sequence>